<comment type="caution">
    <text evidence="1">The sequence shown here is derived from an EMBL/GenBank/DDBJ whole genome shotgun (WGS) entry which is preliminary data.</text>
</comment>
<reference evidence="4 5" key="1">
    <citation type="submission" date="2017-11" db="EMBL/GenBank/DDBJ databases">
        <title>De novo assembly and phasing of dikaryotic genomes from two isolates of Puccinia coronata f. sp. avenae, the causal agent of oat crown rust.</title>
        <authorList>
            <person name="Miller M.E."/>
            <person name="Zhang Y."/>
            <person name="Omidvar V."/>
            <person name="Sperschneider J."/>
            <person name="Schwessinger B."/>
            <person name="Raley C."/>
            <person name="Palmer J.M."/>
            <person name="Garnica D."/>
            <person name="Upadhyaya N."/>
            <person name="Rathjen J."/>
            <person name="Taylor J.M."/>
            <person name="Park R.F."/>
            <person name="Dodds P.N."/>
            <person name="Hirsch C.D."/>
            <person name="Kianian S.F."/>
            <person name="Figueroa M."/>
        </authorList>
    </citation>
    <scope>NUCLEOTIDE SEQUENCE [LARGE SCALE GENOMIC DNA]</scope>
    <source>
        <strain evidence="3">12NC29</strain>
        <strain evidence="1">12SD80</strain>
    </source>
</reference>
<proteinExistence type="predicted"/>
<organism evidence="1 5">
    <name type="scientific">Puccinia coronata f. sp. avenae</name>
    <dbReference type="NCBI Taxonomy" id="200324"/>
    <lineage>
        <taxon>Eukaryota</taxon>
        <taxon>Fungi</taxon>
        <taxon>Dikarya</taxon>
        <taxon>Basidiomycota</taxon>
        <taxon>Pucciniomycotina</taxon>
        <taxon>Pucciniomycetes</taxon>
        <taxon>Pucciniales</taxon>
        <taxon>Pucciniaceae</taxon>
        <taxon>Puccinia</taxon>
    </lineage>
</organism>
<evidence type="ECO:0000313" key="1">
    <source>
        <dbReference type="EMBL" id="PLW16154.1"/>
    </source>
</evidence>
<name>A0A2N5SSE5_9BASI</name>
<dbReference type="EMBL" id="PGCI01000236">
    <property type="protein sequence ID" value="PLW32753.1"/>
    <property type="molecule type" value="Genomic_DNA"/>
</dbReference>
<sequence>MPTGFPFGKREPTRYQLLSHHPQPFGRQNEIAWNSNHHSLRCQSERTSLKDLIVIAHSSRDAPGHQQITGITFLCAPPPLPDCSSMIGSPIRGSLALAFSSWATHVPTNVDENFMPATAIQSLVGTQQSTLQLFTGQSPAKLVSRSA</sequence>
<dbReference type="EMBL" id="PGCI01000779">
    <property type="protein sequence ID" value="PLW16154.1"/>
    <property type="molecule type" value="Genomic_DNA"/>
</dbReference>
<dbReference type="Proteomes" id="UP000235388">
    <property type="component" value="Unassembled WGS sequence"/>
</dbReference>
<evidence type="ECO:0000313" key="5">
    <source>
        <dbReference type="Proteomes" id="UP000235392"/>
    </source>
</evidence>
<dbReference type="EMBL" id="PGCJ01000038">
    <property type="protein sequence ID" value="PLW54940.1"/>
    <property type="molecule type" value="Genomic_DNA"/>
</dbReference>
<gene>
    <name evidence="3" type="ORF">PCANC_02716</name>
    <name evidence="2" type="ORF">PCASD_12417</name>
    <name evidence="1" type="ORF">PCASD_15854</name>
</gene>
<evidence type="ECO:0000313" key="4">
    <source>
        <dbReference type="Proteomes" id="UP000235388"/>
    </source>
</evidence>
<evidence type="ECO:0000313" key="3">
    <source>
        <dbReference type="EMBL" id="PLW54940.1"/>
    </source>
</evidence>
<protein>
    <submittedName>
        <fullName evidence="1">Uncharacterized protein</fullName>
    </submittedName>
</protein>
<dbReference type="Proteomes" id="UP000235392">
    <property type="component" value="Unassembled WGS sequence"/>
</dbReference>
<accession>A0A2N5SSE5</accession>
<dbReference type="AlphaFoldDB" id="A0A2N5SSE5"/>
<evidence type="ECO:0000313" key="2">
    <source>
        <dbReference type="EMBL" id="PLW32753.1"/>
    </source>
</evidence>
<keyword evidence="4" id="KW-1185">Reference proteome</keyword>